<accession>A0AAU8B9V8</accession>
<proteinExistence type="predicted"/>
<protein>
    <submittedName>
        <fullName evidence="1">Uncharacterized protein</fullName>
    </submittedName>
</protein>
<reference evidence="1" key="1">
    <citation type="submission" date="2024-03" db="EMBL/GenBank/DDBJ databases">
        <title>Diverse circular DNA viruses in blood, oral, and fecal samples of captive lemurs.</title>
        <authorList>
            <person name="Paietta E.N."/>
            <person name="Kraberger S."/>
            <person name="Lund M.C."/>
            <person name="Custer J.M."/>
            <person name="Vargas K.M."/>
            <person name="Ehmke E.E."/>
            <person name="Yoder A.D."/>
            <person name="Varsani A."/>
        </authorList>
    </citation>
    <scope>NUCLEOTIDE SEQUENCE</scope>
    <source>
        <strain evidence="1">Duke_30FF_63</strain>
    </source>
</reference>
<name>A0AAU8B9V8_9CAUD</name>
<organism evidence="1">
    <name type="scientific">Dulem virus 42</name>
    <dbReference type="NCBI Taxonomy" id="3145760"/>
    <lineage>
        <taxon>Viruses</taxon>
        <taxon>Duplodnaviria</taxon>
        <taxon>Heunggongvirae</taxon>
        <taxon>Uroviricota</taxon>
        <taxon>Caudoviricetes</taxon>
    </lineage>
</organism>
<evidence type="ECO:0000313" key="1">
    <source>
        <dbReference type="EMBL" id="XCD08265.1"/>
    </source>
</evidence>
<dbReference type="EMBL" id="PP511876">
    <property type="protein sequence ID" value="XCD08265.1"/>
    <property type="molecule type" value="Genomic_DNA"/>
</dbReference>
<sequence length="31" mass="3742">MLILDIVMMPVHIDNRYFRTRLVSLVILLQQ</sequence>